<protein>
    <submittedName>
        <fullName evidence="3">Uncharacterized protein</fullName>
    </submittedName>
</protein>
<dbReference type="GO" id="GO:0003700">
    <property type="term" value="F:DNA-binding transcription factor activity"/>
    <property type="evidence" value="ECO:0000318"/>
    <property type="project" value="GO_Central"/>
</dbReference>
<evidence type="ECO:0000313" key="3">
    <source>
        <dbReference type="EMBL" id="KAJ0207437.1"/>
    </source>
</evidence>
<proteinExistence type="predicted"/>
<dbReference type="GO" id="GO:0080142">
    <property type="term" value="P:regulation of salicylic acid biosynthetic process"/>
    <property type="evidence" value="ECO:0000318"/>
    <property type="project" value="GO_Central"/>
</dbReference>
<reference evidence="3 4" key="1">
    <citation type="journal article" date="2017" name="Nat. Commun.">
        <title>Genome assembly with in vitro proximity ligation data and whole-genome triplication in lettuce.</title>
        <authorList>
            <person name="Reyes-Chin-Wo S."/>
            <person name="Wang Z."/>
            <person name="Yang X."/>
            <person name="Kozik A."/>
            <person name="Arikit S."/>
            <person name="Song C."/>
            <person name="Xia L."/>
            <person name="Froenicke L."/>
            <person name="Lavelle D.O."/>
            <person name="Truco M.J."/>
            <person name="Xia R."/>
            <person name="Zhu S."/>
            <person name="Xu C."/>
            <person name="Xu H."/>
            <person name="Xu X."/>
            <person name="Cox K."/>
            <person name="Korf I."/>
            <person name="Meyers B.C."/>
            <person name="Michelmore R.W."/>
        </authorList>
    </citation>
    <scope>NUCLEOTIDE SEQUENCE [LARGE SCALE GENOMIC DNA]</scope>
    <source>
        <strain evidence="4">cv. Salinas</strain>
        <tissue evidence="3">Seedlings</tissue>
    </source>
</reference>
<evidence type="ECO:0000313" key="4">
    <source>
        <dbReference type="Proteomes" id="UP000235145"/>
    </source>
</evidence>
<accession>A0A9R1XGU5</accession>
<dbReference type="InterPro" id="IPR046831">
    <property type="entry name" value="Calmodulin_bind_N"/>
</dbReference>
<dbReference type="EMBL" id="NBSK02000005">
    <property type="protein sequence ID" value="KAJ0207437.1"/>
    <property type="molecule type" value="Genomic_DNA"/>
</dbReference>
<name>A0A9R1XGU5_LACSA</name>
<evidence type="ECO:0000259" key="2">
    <source>
        <dbReference type="Pfam" id="PF20451"/>
    </source>
</evidence>
<dbReference type="GO" id="GO:0043565">
    <property type="term" value="F:sequence-specific DNA binding"/>
    <property type="evidence" value="ECO:0000318"/>
    <property type="project" value="GO_Central"/>
</dbReference>
<dbReference type="PANTHER" id="PTHR31713:SF64">
    <property type="entry name" value="CALMODULIN-BINDING PROTEIN60"/>
    <property type="match status" value="1"/>
</dbReference>
<dbReference type="Pfam" id="PF20451">
    <property type="entry name" value="Calmod_bind_M"/>
    <property type="match status" value="1"/>
</dbReference>
<organism evidence="3 4">
    <name type="scientific">Lactuca sativa</name>
    <name type="common">Garden lettuce</name>
    <dbReference type="NCBI Taxonomy" id="4236"/>
    <lineage>
        <taxon>Eukaryota</taxon>
        <taxon>Viridiplantae</taxon>
        <taxon>Streptophyta</taxon>
        <taxon>Embryophyta</taxon>
        <taxon>Tracheophyta</taxon>
        <taxon>Spermatophyta</taxon>
        <taxon>Magnoliopsida</taxon>
        <taxon>eudicotyledons</taxon>
        <taxon>Gunneridae</taxon>
        <taxon>Pentapetalae</taxon>
        <taxon>asterids</taxon>
        <taxon>campanulids</taxon>
        <taxon>Asterales</taxon>
        <taxon>Asteraceae</taxon>
        <taxon>Cichorioideae</taxon>
        <taxon>Cichorieae</taxon>
        <taxon>Lactucinae</taxon>
        <taxon>Lactuca</taxon>
    </lineage>
</organism>
<sequence>MDYEASASSTSAPINLKLIFSDDVVVSPVFTRQKITGKNGGNESIKVILVDADTQEEVTTGPMAFSKVKIVLLRGNYDGTTMEDGEFEKNIVVNWGKKKNLLVGDVYVHLRHGTGTVDEIRIQHDKNPIRNVELRLGAMVVDSSCPYEVKQAITQSFKVKDRRNAPKSFRSLSPTDKVWQLKNISKNGVIHKRLERANVYNVNDFLNMYYSNRQALQEISHVKGKKWETTVNHAKTCNVGNANYKASGRLESTTQESNIPSSFDDDCYFPQPYENDSFDHVKEMIVDDNKEEMIVDDNFSIHDVEECDMDVWFHEDDEGSLLCQDSREDGICRALSMVEFEGVKAKKRWMKMRTLLFSIACFSFMCGCELVG</sequence>
<comment type="caution">
    <text evidence="3">The sequence shown here is derived from an EMBL/GenBank/DDBJ whole genome shotgun (WGS) entry which is preliminary data.</text>
</comment>
<dbReference type="AlphaFoldDB" id="A0A9R1XGU5"/>
<dbReference type="GO" id="GO:0005634">
    <property type="term" value="C:nucleus"/>
    <property type="evidence" value="ECO:0000318"/>
    <property type="project" value="GO_Central"/>
</dbReference>
<evidence type="ECO:0000259" key="1">
    <source>
        <dbReference type="Pfam" id="PF07887"/>
    </source>
</evidence>
<dbReference type="PANTHER" id="PTHR31713">
    <property type="entry name" value="OS02G0177800 PROTEIN"/>
    <property type="match status" value="1"/>
</dbReference>
<dbReference type="InterPro" id="IPR012416">
    <property type="entry name" value="CBP60"/>
</dbReference>
<keyword evidence="4" id="KW-1185">Reference proteome</keyword>
<feature type="domain" description="Calmodulin binding protein-like N-terminal" evidence="1">
    <location>
        <begin position="16"/>
        <end position="162"/>
    </location>
</feature>
<dbReference type="InterPro" id="IPR046830">
    <property type="entry name" value="Calmod_bind_M"/>
</dbReference>
<dbReference type="Proteomes" id="UP000235145">
    <property type="component" value="Unassembled WGS sequence"/>
</dbReference>
<gene>
    <name evidence="3" type="ORF">LSAT_V11C500234860</name>
</gene>
<dbReference type="Pfam" id="PF07887">
    <property type="entry name" value="Calmodulin_bind"/>
    <property type="match status" value="1"/>
</dbReference>
<dbReference type="GO" id="GO:0005516">
    <property type="term" value="F:calmodulin binding"/>
    <property type="evidence" value="ECO:0007669"/>
    <property type="project" value="InterPro"/>
</dbReference>
<feature type="domain" description="Calmodulin binding protein central" evidence="2">
    <location>
        <begin position="174"/>
        <end position="237"/>
    </location>
</feature>